<evidence type="ECO:0000313" key="3">
    <source>
        <dbReference type="Proteomes" id="UP000003695"/>
    </source>
</evidence>
<accession>F5VWH2</accession>
<dbReference type="NCBIfam" id="TIGR01865">
    <property type="entry name" value="cas_Csn1"/>
    <property type="match status" value="1"/>
</dbReference>
<dbReference type="GO" id="GO:0003676">
    <property type="term" value="F:nucleic acid binding"/>
    <property type="evidence" value="ECO:0007669"/>
    <property type="project" value="InterPro"/>
</dbReference>
<feature type="non-terminal residue" evidence="2">
    <location>
        <position position="1"/>
    </location>
</feature>
<name>F5VWH2_STROR</name>
<dbReference type="GO" id="GO:0004519">
    <property type="term" value="F:endonuclease activity"/>
    <property type="evidence" value="ECO:0007669"/>
    <property type="project" value="InterPro"/>
</dbReference>
<evidence type="ECO:0000313" key="2">
    <source>
        <dbReference type="EMBL" id="EGL86296.1"/>
    </source>
</evidence>
<dbReference type="AlphaFoldDB" id="F5VWH2"/>
<comment type="caution">
    <text evidence="2">The sequence shown here is derived from an EMBL/GenBank/DDBJ whole genome shotgun (WGS) entry which is preliminary data.</text>
</comment>
<sequence>FLNEETINQLSKLRYTGWGRYSAKLLLGIRDEDTGFNLLQFLRNDDENRNLVQLMSDSTLSFDSAIKAIQSKSTVEDDVFEEIKKLAGNPAIKRGILNSIKIVDELVQIIGYPPQNIVIEMARENMTTEEGQKNQKLVKAN</sequence>
<organism evidence="2 3">
    <name type="scientific">Streptococcus oralis SK255</name>
    <dbReference type="NCBI Taxonomy" id="1005704"/>
    <lineage>
        <taxon>Bacteria</taxon>
        <taxon>Bacillati</taxon>
        <taxon>Bacillota</taxon>
        <taxon>Bacilli</taxon>
        <taxon>Lactobacillales</taxon>
        <taxon>Streptococcaceae</taxon>
        <taxon>Streptococcus</taxon>
    </lineage>
</organism>
<feature type="domain" description="CRISPR-associated endonuclease Cas9 REC lobe" evidence="1">
    <location>
        <begin position="2"/>
        <end position="68"/>
    </location>
</feature>
<dbReference type="InterPro" id="IPR032240">
    <property type="entry name" value="Cas9_REC"/>
</dbReference>
<dbReference type="Gene3D" id="3.30.420.10">
    <property type="entry name" value="Ribonuclease H-like superfamily/Ribonuclease H"/>
    <property type="match status" value="1"/>
</dbReference>
<evidence type="ECO:0000259" key="1">
    <source>
        <dbReference type="Pfam" id="PF16592"/>
    </source>
</evidence>
<dbReference type="InterPro" id="IPR028629">
    <property type="entry name" value="Cas9"/>
</dbReference>
<reference evidence="2 3" key="1">
    <citation type="submission" date="2011-04" db="EMBL/GenBank/DDBJ databases">
        <authorList>
            <person name="Durkin A.S."/>
            <person name="Radune D."/>
            <person name="Hostetler J."/>
            <person name="Torralba M."/>
            <person name="Gillis M."/>
            <person name="Methe B."/>
            <person name="Sutton G."/>
            <person name="Nelson K.E."/>
        </authorList>
    </citation>
    <scope>NUCLEOTIDE SEQUENCE [LARGE SCALE GENOMIC DNA]</scope>
    <source>
        <strain evidence="2 3">SK255</strain>
    </source>
</reference>
<dbReference type="InterPro" id="IPR036397">
    <property type="entry name" value="RNaseH_sf"/>
</dbReference>
<gene>
    <name evidence="2" type="ORF">HMPREF9968_0492</name>
</gene>
<dbReference type="PATRIC" id="fig|1005704.3.peg.1563"/>
<proteinExistence type="predicted"/>
<dbReference type="Proteomes" id="UP000003695">
    <property type="component" value="Unassembled WGS sequence"/>
</dbReference>
<dbReference type="eggNOG" id="COG3513">
    <property type="taxonomic scope" value="Bacteria"/>
</dbReference>
<protein>
    <recommendedName>
        <fullName evidence="1">CRISPR-associated endonuclease Cas9 REC lobe domain-containing protein</fullName>
    </recommendedName>
</protein>
<dbReference type="EMBL" id="AFNM01000049">
    <property type="protein sequence ID" value="EGL86296.1"/>
    <property type="molecule type" value="Genomic_DNA"/>
</dbReference>
<dbReference type="Pfam" id="PF16592">
    <property type="entry name" value="Cas9_REC"/>
    <property type="match status" value="1"/>
</dbReference>